<protein>
    <submittedName>
        <fullName evidence="2">CubicO group peptidase, beta-lactamase class C family</fullName>
    </submittedName>
</protein>
<dbReference type="STRING" id="271157.SAMN05444396_105202"/>
<dbReference type="Pfam" id="PF00144">
    <property type="entry name" value="Beta-lactamase"/>
    <property type="match status" value="1"/>
</dbReference>
<feature type="domain" description="Beta-lactamase-related" evidence="1">
    <location>
        <begin position="82"/>
        <end position="379"/>
    </location>
</feature>
<evidence type="ECO:0000313" key="2">
    <source>
        <dbReference type="EMBL" id="SHG17293.1"/>
    </source>
</evidence>
<dbReference type="AlphaFoldDB" id="A0A1M5HMW0"/>
<dbReference type="EMBL" id="FQWE01000005">
    <property type="protein sequence ID" value="SHG17293.1"/>
    <property type="molecule type" value="Genomic_DNA"/>
</dbReference>
<proteinExistence type="predicted"/>
<dbReference type="InterPro" id="IPR001466">
    <property type="entry name" value="Beta-lactam-related"/>
</dbReference>
<organism evidence="2 3">
    <name type="scientific">Flavobacterium segetis</name>
    <dbReference type="NCBI Taxonomy" id="271157"/>
    <lineage>
        <taxon>Bacteria</taxon>
        <taxon>Pseudomonadati</taxon>
        <taxon>Bacteroidota</taxon>
        <taxon>Flavobacteriia</taxon>
        <taxon>Flavobacteriales</taxon>
        <taxon>Flavobacteriaceae</taxon>
        <taxon>Flavobacterium</taxon>
    </lineage>
</organism>
<name>A0A1M5HMW0_9FLAO</name>
<keyword evidence="3" id="KW-1185">Reference proteome</keyword>
<dbReference type="RefSeq" id="WP_072991146.1">
    <property type="nucleotide sequence ID" value="NZ_FQWE01000005.1"/>
</dbReference>
<evidence type="ECO:0000313" key="3">
    <source>
        <dbReference type="Proteomes" id="UP000184036"/>
    </source>
</evidence>
<accession>A0A1M5HMW0</accession>
<dbReference type="OrthoDB" id="9793489at2"/>
<gene>
    <name evidence="2" type="ORF">SAMN05444396_105202</name>
</gene>
<dbReference type="SUPFAM" id="SSF56601">
    <property type="entry name" value="beta-lactamase/transpeptidase-like"/>
    <property type="match status" value="1"/>
</dbReference>
<dbReference type="PANTHER" id="PTHR46825:SF9">
    <property type="entry name" value="BETA-LACTAMASE-RELATED DOMAIN-CONTAINING PROTEIN"/>
    <property type="match status" value="1"/>
</dbReference>
<dbReference type="InterPro" id="IPR012338">
    <property type="entry name" value="Beta-lactam/transpept-like"/>
</dbReference>
<dbReference type="Gene3D" id="3.40.710.10">
    <property type="entry name" value="DD-peptidase/beta-lactamase superfamily"/>
    <property type="match status" value="1"/>
</dbReference>
<sequence length="399" mass="46317">MIFIKKTKILHIFFLIIILNSCAKEKKKVELSDNELPKTTLPKMKPLAKVEPKLTASYIFLKTQEIKSFYSKNWPNNSLNGSFLVAQDGQIIYEKYEGYANFRDKTLITKSTPLHLASVSKVLTATAILKLVNAKRIRLDQKVNTILKEFPYSDITVETLLNHRSGLRNYAYFTDRDKTVWDRHNILTNKDILKIMATKDIGLEFKPDTRFSYCNTNYAMLALIIEKVTKLSYEKAMEQMIFKPLGMKNTYVFNYERDKDSAVTSYKGNKVEIGLDYLDAVYGDKNIYSTARDILKFDRARNNSNFLTPKLNALVYKPYSNERKGTKNYGLGIRMVNFENGENFYFHNGWWHGNTSSYITLQKEGVTIIALSNKFTRKTYDVRKVSSLFGNYPFRIKDE</sequence>
<dbReference type="PANTHER" id="PTHR46825">
    <property type="entry name" value="D-ALANYL-D-ALANINE-CARBOXYPEPTIDASE/ENDOPEPTIDASE AMPH"/>
    <property type="match status" value="1"/>
</dbReference>
<dbReference type="Proteomes" id="UP000184036">
    <property type="component" value="Unassembled WGS sequence"/>
</dbReference>
<evidence type="ECO:0000259" key="1">
    <source>
        <dbReference type="Pfam" id="PF00144"/>
    </source>
</evidence>
<reference evidence="3" key="1">
    <citation type="submission" date="2016-11" db="EMBL/GenBank/DDBJ databases">
        <authorList>
            <person name="Varghese N."/>
            <person name="Submissions S."/>
        </authorList>
    </citation>
    <scope>NUCLEOTIDE SEQUENCE [LARGE SCALE GENOMIC DNA]</scope>
    <source>
        <strain evidence="3">DSM 19741</strain>
    </source>
</reference>
<dbReference type="InterPro" id="IPR050491">
    <property type="entry name" value="AmpC-like"/>
</dbReference>